<feature type="transmembrane region" description="Helical" evidence="6">
    <location>
        <begin position="301"/>
        <end position="322"/>
    </location>
</feature>
<keyword evidence="5 6" id="KW-0472">Membrane</keyword>
<reference evidence="7 8" key="1">
    <citation type="submission" date="2017-09" db="EMBL/GenBank/DDBJ databases">
        <title>Large-scale bioinformatics analysis of Bacillus genomes uncovers conserved roles of natural products in bacterial physiology.</title>
        <authorList>
            <consortium name="Agbiome Team Llc"/>
            <person name="Bleich R.M."/>
            <person name="Kirk G.J."/>
            <person name="Santa Maria K.C."/>
            <person name="Allen S.E."/>
            <person name="Farag S."/>
            <person name="Shank E.A."/>
            <person name="Bowers A."/>
        </authorList>
    </citation>
    <scope>NUCLEOTIDE SEQUENCE [LARGE SCALE GENOMIC DNA]</scope>
    <source>
        <strain evidence="7 8">AFS003229</strain>
    </source>
</reference>
<proteinExistence type="predicted"/>
<feature type="transmembrane region" description="Helical" evidence="6">
    <location>
        <begin position="169"/>
        <end position="191"/>
    </location>
</feature>
<evidence type="ECO:0000256" key="6">
    <source>
        <dbReference type="SAM" id="Phobius"/>
    </source>
</evidence>
<keyword evidence="2" id="KW-1003">Cell membrane</keyword>
<feature type="transmembrane region" description="Helical" evidence="6">
    <location>
        <begin position="103"/>
        <end position="123"/>
    </location>
</feature>
<dbReference type="Proteomes" id="UP000220106">
    <property type="component" value="Unassembled WGS sequence"/>
</dbReference>
<dbReference type="GO" id="GO:0022857">
    <property type="term" value="F:transmembrane transporter activity"/>
    <property type="evidence" value="ECO:0007669"/>
    <property type="project" value="InterPro"/>
</dbReference>
<evidence type="ECO:0000256" key="5">
    <source>
        <dbReference type="ARBA" id="ARBA00023136"/>
    </source>
</evidence>
<evidence type="ECO:0000256" key="4">
    <source>
        <dbReference type="ARBA" id="ARBA00022989"/>
    </source>
</evidence>
<protein>
    <submittedName>
        <fullName evidence="7">Ribonucleotide-diphosphate reductase subunit alpha</fullName>
    </submittedName>
</protein>
<gene>
    <name evidence="7" type="ORF">CN689_05610</name>
</gene>
<dbReference type="AlphaFoldDB" id="A0AAX0S7E5"/>
<organism evidence="7 8">
    <name type="scientific">Peribacillus butanolivorans</name>
    <dbReference type="NCBI Taxonomy" id="421767"/>
    <lineage>
        <taxon>Bacteria</taxon>
        <taxon>Bacillati</taxon>
        <taxon>Bacillota</taxon>
        <taxon>Bacilli</taxon>
        <taxon>Bacillales</taxon>
        <taxon>Bacillaceae</taxon>
        <taxon>Peribacillus</taxon>
    </lineage>
</organism>
<feature type="transmembrane region" description="Helical" evidence="6">
    <location>
        <begin position="276"/>
        <end position="295"/>
    </location>
</feature>
<dbReference type="GO" id="GO:0005886">
    <property type="term" value="C:plasma membrane"/>
    <property type="evidence" value="ECO:0007669"/>
    <property type="project" value="UniProtKB-SubCell"/>
</dbReference>
<keyword evidence="4 6" id="KW-1133">Transmembrane helix</keyword>
<evidence type="ECO:0000313" key="7">
    <source>
        <dbReference type="EMBL" id="PEJ35934.1"/>
    </source>
</evidence>
<dbReference type="CDD" id="cd06579">
    <property type="entry name" value="TM_PBP1_transp_AraH_like"/>
    <property type="match status" value="1"/>
</dbReference>
<comment type="caution">
    <text evidence="7">The sequence shown here is derived from an EMBL/GenBank/DDBJ whole genome shotgun (WGS) entry which is preliminary data.</text>
</comment>
<dbReference type="Pfam" id="PF02653">
    <property type="entry name" value="BPD_transp_2"/>
    <property type="match status" value="1"/>
</dbReference>
<feature type="transmembrane region" description="Helical" evidence="6">
    <location>
        <begin position="220"/>
        <end position="243"/>
    </location>
</feature>
<keyword evidence="3 6" id="KW-0812">Transmembrane</keyword>
<feature type="transmembrane region" description="Helical" evidence="6">
    <location>
        <begin position="79"/>
        <end position="97"/>
    </location>
</feature>
<dbReference type="InterPro" id="IPR001851">
    <property type="entry name" value="ABC_transp_permease"/>
</dbReference>
<sequence>MNANIEVTQVKQTKSLSIKNILKKYNLFFIFLGFILIGSILSDQFLSVQNLLNLLQQSSFVGIVSIGMTFVILVAGIDLSVGAVLALTGMLVSILLGTGMNPILAIVITLIAGAFLGFVNGFVSTKFKVPAFIATLAMMVSARGLALLSTNGEPIYDLPEGFTALGGNVFGKIPFTAIVWIALTIVALVVLKYTTFGRKIYAVGGNEESSRLSGIPVEKYVTWCFVIAGLLAAVAGILMSAWLTVGQPTAGTGLELDVIAAVVIGGTSLMGGKGSIGGTFIGVLIMSMIVNIFNLLGLSSYYQSIFMGLIIVLALIMNQYIINKK</sequence>
<name>A0AAX0S7E5_9BACI</name>
<feature type="transmembrane region" description="Helical" evidence="6">
    <location>
        <begin position="25"/>
        <end position="42"/>
    </location>
</feature>
<dbReference type="RefSeq" id="WP_098175183.1">
    <property type="nucleotide sequence ID" value="NZ_JBHJUJ010000325.1"/>
</dbReference>
<evidence type="ECO:0000256" key="3">
    <source>
        <dbReference type="ARBA" id="ARBA00022692"/>
    </source>
</evidence>
<dbReference type="EMBL" id="NUEQ01000011">
    <property type="protein sequence ID" value="PEJ35934.1"/>
    <property type="molecule type" value="Genomic_DNA"/>
</dbReference>
<accession>A0AAX0S7E5</accession>
<evidence type="ECO:0000256" key="2">
    <source>
        <dbReference type="ARBA" id="ARBA00022475"/>
    </source>
</evidence>
<evidence type="ECO:0000313" key="8">
    <source>
        <dbReference type="Proteomes" id="UP000220106"/>
    </source>
</evidence>
<comment type="subcellular location">
    <subcellularLocation>
        <location evidence="1">Cell membrane</location>
        <topology evidence="1">Multi-pass membrane protein</topology>
    </subcellularLocation>
</comment>
<dbReference type="PANTHER" id="PTHR32196">
    <property type="entry name" value="ABC TRANSPORTER PERMEASE PROTEIN YPHD-RELATED-RELATED"/>
    <property type="match status" value="1"/>
</dbReference>
<feature type="transmembrane region" description="Helical" evidence="6">
    <location>
        <begin position="130"/>
        <end position="149"/>
    </location>
</feature>
<evidence type="ECO:0000256" key="1">
    <source>
        <dbReference type="ARBA" id="ARBA00004651"/>
    </source>
</evidence>
<feature type="transmembrane region" description="Helical" evidence="6">
    <location>
        <begin position="54"/>
        <end position="74"/>
    </location>
</feature>